<keyword evidence="9" id="KW-0472">Membrane</keyword>
<comment type="similarity">
    <text evidence="2">Belongs to the glycosyltransferase 34 family.</text>
</comment>
<dbReference type="InterPro" id="IPR029044">
    <property type="entry name" value="Nucleotide-diphossugar_trans"/>
</dbReference>
<dbReference type="InterPro" id="IPR008630">
    <property type="entry name" value="Glyco_trans_34"/>
</dbReference>
<keyword evidence="10" id="KW-0325">Glycoprotein</keyword>
<dbReference type="GO" id="GO:0005802">
    <property type="term" value="C:trans-Golgi network"/>
    <property type="evidence" value="ECO:0007669"/>
    <property type="project" value="TreeGrafter"/>
</dbReference>
<dbReference type="FunFam" id="3.90.550.10:FF:000101">
    <property type="entry name" value="Probable glycosyltransferase 5"/>
    <property type="match status" value="1"/>
</dbReference>
<dbReference type="GO" id="GO:0009969">
    <property type="term" value="P:xyloglucan biosynthetic process"/>
    <property type="evidence" value="ECO:0007669"/>
    <property type="project" value="TreeGrafter"/>
</dbReference>
<keyword evidence="8" id="KW-0333">Golgi apparatus</keyword>
<evidence type="ECO:0000256" key="3">
    <source>
        <dbReference type="ARBA" id="ARBA00022676"/>
    </source>
</evidence>
<evidence type="ECO:0000256" key="1">
    <source>
        <dbReference type="ARBA" id="ARBA00004323"/>
    </source>
</evidence>
<protein>
    <recommendedName>
        <fullName evidence="14">Glycosyltransferase 3</fullName>
    </recommendedName>
</protein>
<evidence type="ECO:0008006" key="14">
    <source>
        <dbReference type="Google" id="ProtNLM"/>
    </source>
</evidence>
<dbReference type="EMBL" id="CM016559">
    <property type="protein sequence ID" value="TKV99276.1"/>
    <property type="molecule type" value="Genomic_DNA"/>
</dbReference>
<evidence type="ECO:0000256" key="10">
    <source>
        <dbReference type="ARBA" id="ARBA00023180"/>
    </source>
</evidence>
<keyword evidence="5" id="KW-0812">Transmembrane</keyword>
<dbReference type="PANTHER" id="PTHR31311">
    <property type="entry name" value="XYLOGLUCAN 6-XYLOSYLTRANSFERASE 5-RELATED-RELATED"/>
    <property type="match status" value="1"/>
</dbReference>
<dbReference type="GO" id="GO:0000139">
    <property type="term" value="C:Golgi membrane"/>
    <property type="evidence" value="ECO:0007669"/>
    <property type="project" value="UniProtKB-SubCell"/>
</dbReference>
<dbReference type="Pfam" id="PF05637">
    <property type="entry name" value="Glyco_transf_34"/>
    <property type="match status" value="1"/>
</dbReference>
<comment type="subcellular location">
    <subcellularLocation>
        <location evidence="1">Golgi apparatus membrane</location>
        <topology evidence="1">Single-pass type II membrane protein</topology>
    </subcellularLocation>
</comment>
<name>A0A4U6TP52_SETVI</name>
<reference evidence="12" key="1">
    <citation type="submission" date="2019-03" db="EMBL/GenBank/DDBJ databases">
        <title>WGS assembly of Setaria viridis.</title>
        <authorList>
            <person name="Huang P."/>
            <person name="Jenkins J."/>
            <person name="Grimwood J."/>
            <person name="Barry K."/>
            <person name="Healey A."/>
            <person name="Mamidi S."/>
            <person name="Sreedasyam A."/>
            <person name="Shu S."/>
            <person name="Feldman M."/>
            <person name="Wu J."/>
            <person name="Yu Y."/>
            <person name="Chen C."/>
            <person name="Johnson J."/>
            <person name="Rokhsar D."/>
            <person name="Baxter I."/>
            <person name="Schmutz J."/>
            <person name="Brutnell T."/>
            <person name="Kellogg E."/>
        </authorList>
    </citation>
    <scope>NUCLEOTIDE SEQUENCE [LARGE SCALE GENOMIC DNA]</scope>
</reference>
<dbReference type="PANTHER" id="PTHR31311:SF8">
    <property type="entry name" value="GLYCOSYLTRANSFERASE 3-RELATED"/>
    <property type="match status" value="1"/>
</dbReference>
<dbReference type="Proteomes" id="UP000298652">
    <property type="component" value="Chromosome 8"/>
</dbReference>
<evidence type="ECO:0000256" key="7">
    <source>
        <dbReference type="ARBA" id="ARBA00022989"/>
    </source>
</evidence>
<evidence type="ECO:0000256" key="2">
    <source>
        <dbReference type="ARBA" id="ARBA00005664"/>
    </source>
</evidence>
<keyword evidence="3" id="KW-0328">Glycosyltransferase</keyword>
<dbReference type="AlphaFoldDB" id="A0A4U6TP52"/>
<dbReference type="Gramene" id="TKV99276">
    <property type="protein sequence ID" value="TKV99276"/>
    <property type="gene ID" value="SEVIR_8G032000v2"/>
</dbReference>
<dbReference type="GO" id="GO:0016758">
    <property type="term" value="F:hexosyltransferase activity"/>
    <property type="evidence" value="ECO:0007669"/>
    <property type="project" value="TreeGrafter"/>
</dbReference>
<evidence type="ECO:0000256" key="8">
    <source>
        <dbReference type="ARBA" id="ARBA00023034"/>
    </source>
</evidence>
<evidence type="ECO:0000256" key="5">
    <source>
        <dbReference type="ARBA" id="ARBA00022692"/>
    </source>
</evidence>
<sequence>MGVAGGGGRMRASSIKKQRQRTMNNIKITLLCGFITVLVLRGTAGFNLLVNSGDPDGAAADAKVVEDIERILAEIRSDSEPDEVVVFVGDGGSSSSSSPSNVTAGGFGNFSFSPSATLIKVKEYSLGPKVSDWDSQRQEWLSRHPEFPSRDARGNPKVLLVTGSPPGPCDNPAGDHYLLKAIKNKIDYCRLHGMDIVHNMAHLDPELTGYWSKIPLVRRLMLAHPEVEWIWWMDSDAIFTDMAFELPFSRYEGRNLVVHGYPDLLFEKRSWISLNAGIFLLRNCQWSLDLLDAWVPMGPRGPSRIEAGKLLTASLSGRPPFEADDQSVLIHLLLIQKDKWMEKVQIETEFYLHGFWTGLVDRYEQMMEEHHPGLGDDRWPFITHFVGCKTCGRYEDYPLERCLRGMERAFNFADNQVLRLYGFQHRSLVSAKVRRVTDPRANPLEAKEAALKMDAKFQRV</sequence>
<proteinExistence type="inferred from homology"/>
<evidence type="ECO:0000313" key="13">
    <source>
        <dbReference type="Proteomes" id="UP000298652"/>
    </source>
</evidence>
<evidence type="ECO:0000256" key="9">
    <source>
        <dbReference type="ARBA" id="ARBA00023136"/>
    </source>
</evidence>
<evidence type="ECO:0000256" key="11">
    <source>
        <dbReference type="ARBA" id="ARBA00059144"/>
    </source>
</evidence>
<evidence type="ECO:0000256" key="6">
    <source>
        <dbReference type="ARBA" id="ARBA00022968"/>
    </source>
</evidence>
<evidence type="ECO:0000313" key="12">
    <source>
        <dbReference type="EMBL" id="TKV99276.1"/>
    </source>
</evidence>
<accession>A0A4U6TP52</accession>
<comment type="function">
    <text evidence="11">Probable glycosyltransferase that may be involved in the biosynthesis of xyloglucan.</text>
</comment>
<organism evidence="12 13">
    <name type="scientific">Setaria viridis</name>
    <name type="common">Green bristlegrass</name>
    <name type="synonym">Setaria italica subsp. viridis</name>
    <dbReference type="NCBI Taxonomy" id="4556"/>
    <lineage>
        <taxon>Eukaryota</taxon>
        <taxon>Viridiplantae</taxon>
        <taxon>Streptophyta</taxon>
        <taxon>Embryophyta</taxon>
        <taxon>Tracheophyta</taxon>
        <taxon>Spermatophyta</taxon>
        <taxon>Magnoliopsida</taxon>
        <taxon>Liliopsida</taxon>
        <taxon>Poales</taxon>
        <taxon>Poaceae</taxon>
        <taxon>PACMAD clade</taxon>
        <taxon>Panicoideae</taxon>
        <taxon>Panicodae</taxon>
        <taxon>Paniceae</taxon>
        <taxon>Cenchrinae</taxon>
        <taxon>Setaria</taxon>
    </lineage>
</organism>
<dbReference type="GO" id="GO:0005768">
    <property type="term" value="C:endosome"/>
    <property type="evidence" value="ECO:0007669"/>
    <property type="project" value="TreeGrafter"/>
</dbReference>
<keyword evidence="7" id="KW-1133">Transmembrane helix</keyword>
<keyword evidence="6" id="KW-0735">Signal-anchor</keyword>
<dbReference type="Gene3D" id="3.90.550.10">
    <property type="entry name" value="Spore Coat Polysaccharide Biosynthesis Protein SpsA, Chain A"/>
    <property type="match status" value="1"/>
</dbReference>
<keyword evidence="13" id="KW-1185">Reference proteome</keyword>
<keyword evidence="4" id="KW-0808">Transferase</keyword>
<gene>
    <name evidence="12" type="ORF">SEVIR_8G032000v2</name>
</gene>
<evidence type="ECO:0000256" key="4">
    <source>
        <dbReference type="ARBA" id="ARBA00022679"/>
    </source>
</evidence>
<dbReference type="OMA" id="YMLLTEK"/>